<accession>A0A172Q098</accession>
<evidence type="ECO:0000313" key="2">
    <source>
        <dbReference type="Proteomes" id="UP000225947"/>
    </source>
</evidence>
<gene>
    <name evidence="1" type="ORF">ME3_103</name>
</gene>
<name>A0A172Q098_9CAUD</name>
<proteinExistence type="predicted"/>
<evidence type="ECO:0000313" key="1">
    <source>
        <dbReference type="EMBL" id="AND75264.1"/>
    </source>
</evidence>
<dbReference type="Gene3D" id="2.60.120.260">
    <property type="entry name" value="Galactose-binding domain-like"/>
    <property type="match status" value="1"/>
</dbReference>
<protein>
    <submittedName>
        <fullName evidence="1">Structural protein</fullName>
    </submittedName>
</protein>
<dbReference type="EMBL" id="KU935715">
    <property type="protein sequence ID" value="AND75264.1"/>
    <property type="molecule type" value="Genomic_DNA"/>
</dbReference>
<sequence length="1183" mass="128372">MSTTSNVVRATFQSWFATYYARRSELLKAISDEQKSDRTTTIDLSSLDSNTYYPVTFALAQGISQYNFKIYVPLSRYTAPWASHNTGTFSLNVEWSSSASGWGAQVVNRFFTTVVYAWTTSSQSPVMNINQMSNSSVEYVYLRGGTKYDITHQKNLTPVLRTTAYTVSGQTISPMAYNASLVPTTFLQSIAKAQSDADTANSVLSDISSDNKLTPLEKQWLKTEWDSITNEKANYEAQASNYGLSISTYRAAYDTLNANIPPLLSNMSSTSNITRGTFQSWFATYYLRRSELLKAIADSAKTYTDKVSVGGTNLALNTDNAITLTGNNTGNQSLTAYYLNDTAGNLSKKYSNDEFTVSFNWSVSGSTITGGFLPQLSNVPWAAGAPSVTVSASNSSGFYVGKMSGVTSSSAATLVQIRLDAFQGVLTITNFKFEVGNRNTSWSPAPEDLIKYVDNTTGNLVNNVTRSGNVDRWSAGTVSNQAFLGYTVPVHTITTTGDVMALSDKFVVDPSKAYEVSIWMKASNNTAGTDYFGLHCYNEAGVVIGCHGISNDTGADNSAVNTNFYFWSGGHAAHLDWVKRTAYIMPAGTGASMMKGIGQNVLLNARMLPTTTHIAVRWLNYYNGGTSTTTWVANAKVVEVDPTVVMNLANANSLVDDIAADGKLTPVEKKQLKLIWDNILKEKTTISATADSYGIATATKDAYNTAYTTLFNQVNPLLSNLNVTSDVVRATLNTNFATYYEKRTLITQAIDTAWVASGGSIDGGKIASDTVTTDQILLSSGNMIYGGLDNFSNYSTLPSGYGERATNTLSQDYPLFGPNSFKHVSTSANSYYYLHPSSDTTNAWLKLDTGQQYILSAYVRTTSSTATSVNLAAVIREGATSSGGTGTGTGNLVLSASDGWKQVYIKFTAGGTNPYLSYYLRNVNTGITTYWTGFMLEKVSASQTKPFQFSQGNITRIDGGNIVTKSIKAESIDVTDLSAISANLGSIKVDTANIKDLAVDTLQMKNGSVTQYASITQNGNVWFGSLQPSRINKCLVLTTFRRPAINGTAGDETRTIDGEFYRAYAKLGTNSESRFSSLTNTTNKLSIALYITTESSIGLRDGVNYLVDPPSGYAIKSSQNNNVLLFLRDSDLLRVVQNQISLQISPSGDAYLSYVWKVFGENSFTFLTTDSNSLKSDIILFKA</sequence>
<reference evidence="2" key="1">
    <citation type="submission" date="2016-03" db="EMBL/GenBank/DDBJ databases">
        <title>Characterization of Acinetobacter baumannii phage vB_AbaM_ME3.</title>
        <authorList>
            <person name="Buttimer C.T.H."/>
            <person name="Elbreki M."/>
            <person name="Coffey A."/>
        </authorList>
    </citation>
    <scope>NUCLEOTIDE SEQUENCE [LARGE SCALE GENOMIC DNA]</scope>
</reference>
<organism evidence="1 2">
    <name type="scientific">Acinetobacter phage vB_AbaM_ME3</name>
    <dbReference type="NCBI Taxonomy" id="1837876"/>
    <lineage>
        <taxon>Viruses</taxon>
        <taxon>Duplodnaviria</taxon>
        <taxon>Heunggongvirae</taxon>
        <taxon>Uroviricota</taxon>
        <taxon>Caudoviricetes</taxon>
        <taxon>Metrivirus</taxon>
        <taxon>Metrivirus ME3</taxon>
    </lineage>
</organism>
<keyword evidence="2" id="KW-1185">Reference proteome</keyword>
<dbReference type="Proteomes" id="UP000225947">
    <property type="component" value="Segment"/>
</dbReference>